<dbReference type="PANTHER" id="PTHR37367">
    <property type="entry name" value="CHROMOSOME 4 OPEN READING FRAME 3"/>
    <property type="match status" value="1"/>
</dbReference>
<dbReference type="Pfam" id="PF17696">
    <property type="entry name" value="ALN"/>
    <property type="match status" value="1"/>
</dbReference>
<dbReference type="AlphaFoldDB" id="A0A6P5RET1"/>
<dbReference type="RefSeq" id="XP_021041477.1">
    <property type="nucleotide sequence ID" value="XM_021185818.2"/>
</dbReference>
<feature type="region of interest" description="Disordered" evidence="1">
    <location>
        <begin position="23"/>
        <end position="53"/>
    </location>
</feature>
<dbReference type="InterPro" id="IPR038780">
    <property type="entry name" value="ALN"/>
</dbReference>
<feature type="transmembrane region" description="Helical" evidence="2">
    <location>
        <begin position="60"/>
        <end position="81"/>
    </location>
</feature>
<name>A0A6P5RET1_MUSCR</name>
<evidence type="ECO:0000256" key="1">
    <source>
        <dbReference type="SAM" id="MobiDB-lite"/>
    </source>
</evidence>
<keyword evidence="2" id="KW-0812">Transmembrane</keyword>
<dbReference type="GeneID" id="110312321"/>
<reference evidence="4" key="1">
    <citation type="submission" date="2025-08" db="UniProtKB">
        <authorList>
            <consortium name="RefSeq"/>
        </authorList>
    </citation>
    <scope>IDENTIFICATION</scope>
</reference>
<sequence length="82" mass="9424">MAAFMFNDLTAWHIDTEIEVSQAAPGTDGVRERRGSYEAGRRNQDEAPQSGMNGLPKHSYWLDLWLFILFDLALFVFVYLLL</sequence>
<feature type="compositionally biased region" description="Basic and acidic residues" evidence="1">
    <location>
        <begin position="29"/>
        <end position="45"/>
    </location>
</feature>
<protein>
    <submittedName>
        <fullName evidence="4">Uncharacterized protein C4orf3 homolog</fullName>
    </submittedName>
</protein>
<gene>
    <name evidence="4" type="primary">LOC110312321</name>
</gene>
<dbReference type="KEGG" id="mcal:110312321"/>
<dbReference type="PANTHER" id="PTHR37367:SF1">
    <property type="entry name" value="CHROMOSOME 4 OPEN READING FRAME 3"/>
    <property type="match status" value="1"/>
</dbReference>
<evidence type="ECO:0000313" key="4">
    <source>
        <dbReference type="RefSeq" id="XP_021041477.1"/>
    </source>
</evidence>
<keyword evidence="2" id="KW-1133">Transmembrane helix</keyword>
<accession>A0A6P5RET1</accession>
<evidence type="ECO:0000313" key="3">
    <source>
        <dbReference type="Proteomes" id="UP000515126"/>
    </source>
</evidence>
<keyword evidence="2" id="KW-0472">Membrane</keyword>
<organism evidence="3 4">
    <name type="scientific">Mus caroli</name>
    <name type="common">Ryukyu mouse</name>
    <name type="synonym">Ricefield mouse</name>
    <dbReference type="NCBI Taxonomy" id="10089"/>
    <lineage>
        <taxon>Eukaryota</taxon>
        <taxon>Metazoa</taxon>
        <taxon>Chordata</taxon>
        <taxon>Craniata</taxon>
        <taxon>Vertebrata</taxon>
        <taxon>Euteleostomi</taxon>
        <taxon>Mammalia</taxon>
        <taxon>Eutheria</taxon>
        <taxon>Euarchontoglires</taxon>
        <taxon>Glires</taxon>
        <taxon>Rodentia</taxon>
        <taxon>Myomorpha</taxon>
        <taxon>Muroidea</taxon>
        <taxon>Muridae</taxon>
        <taxon>Murinae</taxon>
        <taxon>Mus</taxon>
        <taxon>Mus</taxon>
    </lineage>
</organism>
<dbReference type="Proteomes" id="UP000515126">
    <property type="component" value="Chromosome 17"/>
</dbReference>
<keyword evidence="3" id="KW-1185">Reference proteome</keyword>
<proteinExistence type="predicted"/>
<evidence type="ECO:0000256" key="2">
    <source>
        <dbReference type="SAM" id="Phobius"/>
    </source>
</evidence>